<dbReference type="InterPro" id="IPR010879">
    <property type="entry name" value="DUF1508"/>
</dbReference>
<dbReference type="SUPFAM" id="SSF160113">
    <property type="entry name" value="YegP-like"/>
    <property type="match status" value="1"/>
</dbReference>
<feature type="domain" description="DUF1508" evidence="1">
    <location>
        <begin position="11"/>
        <end position="57"/>
    </location>
</feature>
<dbReference type="InterPro" id="IPR036913">
    <property type="entry name" value="YegP-like_sf"/>
</dbReference>
<evidence type="ECO:0000259" key="1">
    <source>
        <dbReference type="Pfam" id="PF07411"/>
    </source>
</evidence>
<dbReference type="InterPro" id="IPR051141">
    <property type="entry name" value="UPF0339_domain"/>
</dbReference>
<dbReference type="Pfam" id="PF07411">
    <property type="entry name" value="DUF1508"/>
    <property type="match status" value="1"/>
</dbReference>
<organism evidence="2 3">
    <name type="scientific">Gordonia jinhuaensis</name>
    <dbReference type="NCBI Taxonomy" id="1517702"/>
    <lineage>
        <taxon>Bacteria</taxon>
        <taxon>Bacillati</taxon>
        <taxon>Actinomycetota</taxon>
        <taxon>Actinomycetes</taxon>
        <taxon>Mycobacteriales</taxon>
        <taxon>Gordoniaceae</taxon>
        <taxon>Gordonia</taxon>
    </lineage>
</organism>
<dbReference type="PANTHER" id="PTHR40606">
    <property type="match status" value="1"/>
</dbReference>
<sequence>MPGKFHVKKNAGGKYYFTLAAGNGEVVATGQAYSSKSAAIEGTRAVQHAAATATVVEEEE</sequence>
<proteinExistence type="predicted"/>
<dbReference type="Gene3D" id="2.30.29.80">
    <property type="match status" value="1"/>
</dbReference>
<protein>
    <recommendedName>
        <fullName evidence="1">DUF1508 domain-containing protein</fullName>
    </recommendedName>
</protein>
<keyword evidence="3" id="KW-1185">Reference proteome</keyword>
<dbReference type="AlphaFoldDB" id="A0A916WSP7"/>
<reference evidence="2" key="2">
    <citation type="submission" date="2020-09" db="EMBL/GenBank/DDBJ databases">
        <authorList>
            <person name="Sun Q."/>
            <person name="Zhou Y."/>
        </authorList>
    </citation>
    <scope>NUCLEOTIDE SEQUENCE</scope>
    <source>
        <strain evidence="2">CGMCC 1.12827</strain>
    </source>
</reference>
<accession>A0A916WSP7</accession>
<dbReference type="Proteomes" id="UP000621454">
    <property type="component" value="Unassembled WGS sequence"/>
</dbReference>
<dbReference type="PANTHER" id="PTHR40606:SF1">
    <property type="entry name" value="UPF0339 PROTEIN YEGP"/>
    <property type="match status" value="1"/>
</dbReference>
<evidence type="ECO:0000313" key="2">
    <source>
        <dbReference type="EMBL" id="GGB27025.1"/>
    </source>
</evidence>
<reference evidence="2" key="1">
    <citation type="journal article" date="2014" name="Int. J. Syst. Evol. Microbiol.">
        <title>Complete genome sequence of Corynebacterium casei LMG S-19264T (=DSM 44701T), isolated from a smear-ripened cheese.</title>
        <authorList>
            <consortium name="US DOE Joint Genome Institute (JGI-PGF)"/>
            <person name="Walter F."/>
            <person name="Albersmeier A."/>
            <person name="Kalinowski J."/>
            <person name="Ruckert C."/>
        </authorList>
    </citation>
    <scope>NUCLEOTIDE SEQUENCE</scope>
    <source>
        <strain evidence="2">CGMCC 1.12827</strain>
    </source>
</reference>
<dbReference type="RefSeq" id="WP_188585878.1">
    <property type="nucleotide sequence ID" value="NZ_BMGC01000007.1"/>
</dbReference>
<name>A0A916WSP7_9ACTN</name>
<gene>
    <name evidence="2" type="ORF">GCM10011489_13940</name>
</gene>
<evidence type="ECO:0000313" key="3">
    <source>
        <dbReference type="Proteomes" id="UP000621454"/>
    </source>
</evidence>
<dbReference type="EMBL" id="BMGC01000007">
    <property type="protein sequence ID" value="GGB27025.1"/>
    <property type="molecule type" value="Genomic_DNA"/>
</dbReference>
<comment type="caution">
    <text evidence="2">The sequence shown here is derived from an EMBL/GenBank/DDBJ whole genome shotgun (WGS) entry which is preliminary data.</text>
</comment>